<accession>A0A8T0MPD7</accession>
<proteinExistence type="predicted"/>
<evidence type="ECO:0000313" key="3">
    <source>
        <dbReference type="Proteomes" id="UP000823388"/>
    </source>
</evidence>
<evidence type="ECO:0000256" key="1">
    <source>
        <dbReference type="SAM" id="SignalP"/>
    </source>
</evidence>
<keyword evidence="1" id="KW-0732">Signal</keyword>
<feature type="signal peptide" evidence="1">
    <location>
        <begin position="1"/>
        <end position="25"/>
    </location>
</feature>
<feature type="chain" id="PRO_5035933172" evidence="1">
    <location>
        <begin position="26"/>
        <end position="99"/>
    </location>
</feature>
<name>A0A8T0MPD7_PANVG</name>
<comment type="caution">
    <text evidence="2">The sequence shown here is derived from an EMBL/GenBank/DDBJ whole genome shotgun (WGS) entry which is preliminary data.</text>
</comment>
<gene>
    <name evidence="2" type="ORF">PVAP13_9NG458700</name>
</gene>
<evidence type="ECO:0000313" key="2">
    <source>
        <dbReference type="EMBL" id="KAG2539291.1"/>
    </source>
</evidence>
<sequence length="99" mass="11046">MATTNQVMCSVILILMLAGSSNLEATTTAYINPKCYTPPNKQIPCSDSKEERQACKNECIQENYDDATVSLCRWSRFVACVTNPDANKCTKLIINFMKV</sequence>
<organism evidence="2 3">
    <name type="scientific">Panicum virgatum</name>
    <name type="common">Blackwell switchgrass</name>
    <dbReference type="NCBI Taxonomy" id="38727"/>
    <lineage>
        <taxon>Eukaryota</taxon>
        <taxon>Viridiplantae</taxon>
        <taxon>Streptophyta</taxon>
        <taxon>Embryophyta</taxon>
        <taxon>Tracheophyta</taxon>
        <taxon>Spermatophyta</taxon>
        <taxon>Magnoliopsida</taxon>
        <taxon>Liliopsida</taxon>
        <taxon>Poales</taxon>
        <taxon>Poaceae</taxon>
        <taxon>PACMAD clade</taxon>
        <taxon>Panicoideae</taxon>
        <taxon>Panicodae</taxon>
        <taxon>Paniceae</taxon>
        <taxon>Panicinae</taxon>
        <taxon>Panicum</taxon>
        <taxon>Panicum sect. Hiantes</taxon>
    </lineage>
</organism>
<dbReference type="EMBL" id="CM029054">
    <property type="protein sequence ID" value="KAG2539291.1"/>
    <property type="molecule type" value="Genomic_DNA"/>
</dbReference>
<keyword evidence="3" id="KW-1185">Reference proteome</keyword>
<dbReference type="Proteomes" id="UP000823388">
    <property type="component" value="Chromosome 9N"/>
</dbReference>
<dbReference type="AlphaFoldDB" id="A0A8T0MPD7"/>
<protein>
    <submittedName>
        <fullName evidence="2">Uncharacterized protein</fullName>
    </submittedName>
</protein>
<reference evidence="2" key="1">
    <citation type="submission" date="2020-05" db="EMBL/GenBank/DDBJ databases">
        <title>WGS assembly of Panicum virgatum.</title>
        <authorList>
            <person name="Lovell J.T."/>
            <person name="Jenkins J."/>
            <person name="Shu S."/>
            <person name="Juenger T.E."/>
            <person name="Schmutz J."/>
        </authorList>
    </citation>
    <scope>NUCLEOTIDE SEQUENCE</scope>
    <source>
        <strain evidence="2">AP13</strain>
    </source>
</reference>